<keyword evidence="5" id="KW-1185">Reference proteome</keyword>
<evidence type="ECO:0000313" key="6">
    <source>
        <dbReference type="Proteomes" id="UP000070598"/>
    </source>
</evidence>
<reference evidence="2 7" key="2">
    <citation type="submission" date="2015-02" db="EMBL/GenBank/DDBJ databases">
        <title>Physiological reanalysis, assessment of diazotrophy, and genome sequences of multiple isolates of Streptomyces thermoautotrophicus.</title>
        <authorList>
            <person name="MacKellar D.C."/>
            <person name="Lieber L."/>
            <person name="Norman J."/>
            <person name="Bolger A."/>
            <person name="Tobin C."/>
            <person name="Murray J.W."/>
            <person name="Prell J."/>
        </authorList>
    </citation>
    <scope>NUCLEOTIDE SEQUENCE [LARGE SCALE GENOMIC DNA]</scope>
    <source>
        <strain evidence="2 7">UBT1</strain>
    </source>
</reference>
<organism evidence="2 7">
    <name type="scientific">Carbonactinospora thermoautotrophica</name>
    <dbReference type="NCBI Taxonomy" id="1469144"/>
    <lineage>
        <taxon>Bacteria</taxon>
        <taxon>Bacillati</taxon>
        <taxon>Actinomycetota</taxon>
        <taxon>Actinomycetes</taxon>
        <taxon>Kitasatosporales</taxon>
        <taxon>Carbonactinosporaceae</taxon>
        <taxon>Carbonactinospora</taxon>
    </lineage>
</organism>
<proteinExistence type="predicted"/>
<comment type="caution">
    <text evidence="2">The sequence shown here is derived from an EMBL/GenBank/DDBJ whole genome shotgun (WGS) entry which is preliminary data.</text>
</comment>
<dbReference type="PATRIC" id="fig|1469144.10.peg.3284"/>
<accession>A0A132MQF3</accession>
<keyword evidence="1" id="KW-0472">Membrane</keyword>
<reference evidence="6" key="1">
    <citation type="submission" date="2015-02" db="EMBL/GenBank/DDBJ databases">
        <title>Physiological reanalysis, assessment of diazotrophy, and genome sequences of multiple isolates of Streptomyces thermoautotrophicus.</title>
        <authorList>
            <person name="MacKellar D.C."/>
            <person name="Lieber L."/>
            <person name="Norman J."/>
            <person name="Bolger A."/>
            <person name="Tobin C."/>
            <person name="Murray J.W."/>
            <person name="Friesen M."/>
            <person name="Prell J."/>
        </authorList>
    </citation>
    <scope>NUCLEOTIDE SEQUENCE [LARGE SCALE GENOMIC DNA]</scope>
    <source>
        <strain evidence="6">UBT1</strain>
    </source>
</reference>
<evidence type="ECO:0000313" key="4">
    <source>
        <dbReference type="EMBL" id="KWX08835.1"/>
    </source>
</evidence>
<dbReference type="Proteomes" id="UP000070598">
    <property type="component" value="Unassembled WGS sequence"/>
</dbReference>
<dbReference type="AlphaFoldDB" id="A0A132MQF3"/>
<dbReference type="RefSeq" id="WP_066888820.1">
    <property type="nucleotide sequence ID" value="NZ_CP171739.1"/>
</dbReference>
<feature type="transmembrane region" description="Helical" evidence="1">
    <location>
        <begin position="26"/>
        <end position="46"/>
    </location>
</feature>
<keyword evidence="1" id="KW-0812">Transmembrane</keyword>
<evidence type="ECO:0000256" key="1">
    <source>
        <dbReference type="SAM" id="Phobius"/>
    </source>
</evidence>
<evidence type="ECO:0000313" key="3">
    <source>
        <dbReference type="EMBL" id="KWX02007.1"/>
    </source>
</evidence>
<dbReference type="EMBL" id="LAXD01000001">
    <property type="protein sequence ID" value="KWX02007.1"/>
    <property type="molecule type" value="Genomic_DNA"/>
</dbReference>
<evidence type="ECO:0000313" key="7">
    <source>
        <dbReference type="Proteomes" id="UP000070659"/>
    </source>
</evidence>
<name>A0A132MQF3_9ACTN</name>
<reference evidence="3" key="3">
    <citation type="submission" date="2015-04" db="EMBL/GenBank/DDBJ databases">
        <title>Physiological reanalysis, assessment of diazotrophy, and genome sequences of multiple isolates of Streptomyces thermoautotrophicus.</title>
        <authorList>
            <person name="MacKellar D.C."/>
            <person name="Lieber L."/>
            <person name="Norman J."/>
            <person name="Bolger A."/>
            <person name="Tobin C."/>
            <person name="Murray J.W."/>
            <person name="Woodward J."/>
            <person name="Friesen M."/>
            <person name="Prell J."/>
        </authorList>
    </citation>
    <scope>NUCLEOTIDE SEQUENCE [LARGE SCALE GENOMIC DNA]</scope>
    <source>
        <strain evidence="3">H1</strain>
    </source>
</reference>
<dbReference type="EMBL" id="JYIJ01000018">
    <property type="protein sequence ID" value="KWX00063.1"/>
    <property type="molecule type" value="Genomic_DNA"/>
</dbReference>
<dbReference type="STRING" id="1469144.LI90_3043"/>
<dbReference type="Proteomes" id="UP000070659">
    <property type="component" value="Unassembled WGS sequence"/>
</dbReference>
<protein>
    <submittedName>
        <fullName evidence="2">Uncharacterized protein</fullName>
    </submittedName>
</protein>
<dbReference type="Proteomes" id="UP000070188">
    <property type="component" value="Unassembled WGS sequence"/>
</dbReference>
<keyword evidence="1" id="KW-1133">Transmembrane helix</keyword>
<gene>
    <name evidence="3" type="ORF">LI90_3043</name>
    <name evidence="2" type="ORF">TH66_14040</name>
    <name evidence="4" type="ORF">TR74_13140</name>
</gene>
<dbReference type="EMBL" id="JYIK01000932">
    <property type="protein sequence ID" value="KWX08835.1"/>
    <property type="molecule type" value="Genomic_DNA"/>
</dbReference>
<reference evidence="5" key="4">
    <citation type="submission" date="2015-04" db="EMBL/GenBank/DDBJ databases">
        <title>Physiological reanalysis, assessment of diazotrophy, and genome sequences of multiple isolates of Streptomyces thermoautotrophicus.</title>
        <authorList>
            <person name="MacKellar D.C."/>
            <person name="Lieber L."/>
            <person name="Norman J."/>
            <person name="Bolger A."/>
            <person name="Tobin C."/>
            <person name="Murray J.W."/>
            <person name="Chang R."/>
            <person name="Ford T."/>
            <person name="Nguyen P.Q."/>
            <person name="Woodward J."/>
            <person name="Permingeat H."/>
            <person name="Joshi N.S."/>
            <person name="Silver P.A."/>
            <person name="Usadel B."/>
            <person name="Rutherford A.W."/>
            <person name="Friesen M."/>
            <person name="Prell J."/>
        </authorList>
    </citation>
    <scope>NUCLEOTIDE SEQUENCE [LARGE SCALE GENOMIC DNA]</scope>
    <source>
        <strain evidence="5">H1</strain>
    </source>
</reference>
<sequence length="60" mass="6485">MPLLLAWPAHLSASQAVQNTPVFGHFLRFLVVASVIAVGVGAYFLISAYRDDDENGPGRE</sequence>
<evidence type="ECO:0000313" key="5">
    <source>
        <dbReference type="Proteomes" id="UP000070188"/>
    </source>
</evidence>
<evidence type="ECO:0000313" key="2">
    <source>
        <dbReference type="EMBL" id="KWX00063.1"/>
    </source>
</evidence>